<evidence type="ECO:0000256" key="5">
    <source>
        <dbReference type="HAMAP-Rule" id="MF_02126"/>
    </source>
</evidence>
<dbReference type="Gene3D" id="3.40.50.150">
    <property type="entry name" value="Vaccinia Virus protein VP39"/>
    <property type="match status" value="1"/>
</dbReference>
<gene>
    <name evidence="5 8" type="primary">prmC</name>
    <name evidence="8" type="ORF">IT774_10470</name>
</gene>
<feature type="binding site" evidence="5">
    <location>
        <position position="183"/>
    </location>
    <ligand>
        <name>S-adenosyl-L-methionine</name>
        <dbReference type="ChEBI" id="CHEBI:59789"/>
    </ligand>
</feature>
<keyword evidence="9" id="KW-1185">Reference proteome</keyword>
<dbReference type="AlphaFoldDB" id="A0A7S9HC14"/>
<keyword evidence="2 5" id="KW-0808">Transferase</keyword>
<dbReference type="GO" id="GO:0102559">
    <property type="term" value="F:peptide chain release factor N(5)-glutamine methyltransferase activity"/>
    <property type="evidence" value="ECO:0007669"/>
    <property type="project" value="UniProtKB-EC"/>
</dbReference>
<evidence type="ECO:0000313" key="9">
    <source>
        <dbReference type="Proteomes" id="UP000595095"/>
    </source>
</evidence>
<dbReference type="NCBIfam" id="TIGR00536">
    <property type="entry name" value="hemK_fam"/>
    <property type="match status" value="1"/>
</dbReference>
<evidence type="ECO:0000256" key="3">
    <source>
        <dbReference type="ARBA" id="ARBA00022691"/>
    </source>
</evidence>
<evidence type="ECO:0000313" key="8">
    <source>
        <dbReference type="EMBL" id="QPG04654.1"/>
    </source>
</evidence>
<dbReference type="InterPro" id="IPR050320">
    <property type="entry name" value="N5-glutamine_MTase"/>
</dbReference>
<evidence type="ECO:0000259" key="6">
    <source>
        <dbReference type="Pfam" id="PF05175"/>
    </source>
</evidence>
<dbReference type="InterPro" id="IPR029063">
    <property type="entry name" value="SAM-dependent_MTases_sf"/>
</dbReference>
<dbReference type="InterPro" id="IPR019874">
    <property type="entry name" value="RF_methyltr_PrmC"/>
</dbReference>
<protein>
    <recommendedName>
        <fullName evidence="5">Release factor glutamine methyltransferase</fullName>
        <shortName evidence="5">RF MTase</shortName>
        <ecNumber evidence="5">2.1.1.297</ecNumber>
    </recommendedName>
    <alternativeName>
        <fullName evidence="5">N5-glutamine methyltransferase PrmC</fullName>
    </alternativeName>
    <alternativeName>
        <fullName evidence="5">Protein-(glutamine-N5) MTase PrmC</fullName>
    </alternativeName>
    <alternativeName>
        <fullName evidence="5">Protein-glutamine N-methyltransferase PrmC</fullName>
    </alternativeName>
</protein>
<accession>A0A7S9HC14</accession>
<dbReference type="Gene3D" id="1.10.8.10">
    <property type="entry name" value="DNA helicase RuvA subunit, C-terminal domain"/>
    <property type="match status" value="1"/>
</dbReference>
<dbReference type="GO" id="GO:0032259">
    <property type="term" value="P:methylation"/>
    <property type="evidence" value="ECO:0007669"/>
    <property type="project" value="UniProtKB-KW"/>
</dbReference>
<evidence type="ECO:0000256" key="2">
    <source>
        <dbReference type="ARBA" id="ARBA00022679"/>
    </source>
</evidence>
<comment type="similarity">
    <text evidence="5">Belongs to the protein N5-glutamine methyltransferase family. PrmC subfamily.</text>
</comment>
<dbReference type="HAMAP" id="MF_02126">
    <property type="entry name" value="RF_methyltr_PrmC"/>
    <property type="match status" value="1"/>
</dbReference>
<dbReference type="FunFam" id="3.40.50.150:FF:000053">
    <property type="entry name" value="Release factor glutamine methyltransferase"/>
    <property type="match status" value="1"/>
</dbReference>
<dbReference type="CDD" id="cd02440">
    <property type="entry name" value="AdoMet_MTases"/>
    <property type="match status" value="1"/>
</dbReference>
<feature type="domain" description="Methyltransferase small" evidence="6">
    <location>
        <begin position="106"/>
        <end position="193"/>
    </location>
</feature>
<dbReference type="RefSeq" id="WP_195809747.1">
    <property type="nucleotide sequence ID" value="NZ_CP064795.1"/>
</dbReference>
<dbReference type="PANTHER" id="PTHR18895">
    <property type="entry name" value="HEMK METHYLTRANSFERASE"/>
    <property type="match status" value="1"/>
</dbReference>
<dbReference type="EC" id="2.1.1.297" evidence="5"/>
<reference evidence="8 9" key="1">
    <citation type="submission" date="2020-11" db="EMBL/GenBank/DDBJ databases">
        <title>Complete genome sequence for Salinimonas sp. strain G2-b.</title>
        <authorList>
            <person name="Park S.-J."/>
        </authorList>
    </citation>
    <scope>NUCLEOTIDE SEQUENCE [LARGE SCALE GENOMIC DNA]</scope>
    <source>
        <strain evidence="8 9">G2-b</strain>
    </source>
</reference>
<feature type="binding site" evidence="5">
    <location>
        <position position="140"/>
    </location>
    <ligand>
        <name>S-adenosyl-L-methionine</name>
        <dbReference type="ChEBI" id="CHEBI:59789"/>
    </ligand>
</feature>
<sequence>MNIGEAIRWGASQLTDSESPVLDARVLLSEALEASLTYLLTWPDKAVTGSALMTYKNFIQQRASGQPVAYITGQREFWSLRLKVSPDTLIPRPDTETLVEQALARLPATPCRICDLGTGTGAIALALASERPQDTLLGVDRIAAAVTLARENARRNNIDHAQFMQSSWFDELAGQQFDMIVTNPPYVESHSDYLSVGDVRFEPISALIAGSDGLSDIRKIIAQAPAYLNREGWLLIEHGYTQSEAVQQLLRQAGFTKVTSEADLAGQLRITCGQMSG</sequence>
<comment type="function">
    <text evidence="5">Methylates the class 1 translation termination release factors RF1/PrfA and RF2/PrfB on the glutamine residue of the universally conserved GGQ motif.</text>
</comment>
<dbReference type="InterPro" id="IPR040758">
    <property type="entry name" value="PrmC_N"/>
</dbReference>
<name>A0A7S9HC14_9ALTE</name>
<dbReference type="EMBL" id="CP064795">
    <property type="protein sequence ID" value="QPG04654.1"/>
    <property type="molecule type" value="Genomic_DNA"/>
</dbReference>
<comment type="catalytic activity">
    <reaction evidence="4 5">
        <text>L-glutaminyl-[peptide chain release factor] + S-adenosyl-L-methionine = N(5)-methyl-L-glutaminyl-[peptide chain release factor] + S-adenosyl-L-homocysteine + H(+)</text>
        <dbReference type="Rhea" id="RHEA:42896"/>
        <dbReference type="Rhea" id="RHEA-COMP:10271"/>
        <dbReference type="Rhea" id="RHEA-COMP:10272"/>
        <dbReference type="ChEBI" id="CHEBI:15378"/>
        <dbReference type="ChEBI" id="CHEBI:30011"/>
        <dbReference type="ChEBI" id="CHEBI:57856"/>
        <dbReference type="ChEBI" id="CHEBI:59789"/>
        <dbReference type="ChEBI" id="CHEBI:61891"/>
        <dbReference type="EC" id="2.1.1.297"/>
    </reaction>
</comment>
<dbReference type="Pfam" id="PF05175">
    <property type="entry name" value="MTS"/>
    <property type="match status" value="1"/>
</dbReference>
<feature type="binding site" evidence="5">
    <location>
        <position position="168"/>
    </location>
    <ligand>
        <name>S-adenosyl-L-methionine</name>
        <dbReference type="ChEBI" id="CHEBI:59789"/>
    </ligand>
</feature>
<feature type="binding site" evidence="5">
    <location>
        <begin position="183"/>
        <end position="186"/>
    </location>
    <ligand>
        <name>substrate</name>
    </ligand>
</feature>
<evidence type="ECO:0000256" key="1">
    <source>
        <dbReference type="ARBA" id="ARBA00022603"/>
    </source>
</evidence>
<organism evidence="8 9">
    <name type="scientific">Salinimonas marina</name>
    <dbReference type="NCBI Taxonomy" id="2785918"/>
    <lineage>
        <taxon>Bacteria</taxon>
        <taxon>Pseudomonadati</taxon>
        <taxon>Pseudomonadota</taxon>
        <taxon>Gammaproteobacteria</taxon>
        <taxon>Alteromonadales</taxon>
        <taxon>Alteromonadaceae</taxon>
        <taxon>Alteromonas/Salinimonas group</taxon>
        <taxon>Salinimonas</taxon>
    </lineage>
</organism>
<dbReference type="SUPFAM" id="SSF53335">
    <property type="entry name" value="S-adenosyl-L-methionine-dependent methyltransferases"/>
    <property type="match status" value="1"/>
</dbReference>
<dbReference type="Proteomes" id="UP000595095">
    <property type="component" value="Chromosome"/>
</dbReference>
<keyword evidence="3 5" id="KW-0949">S-adenosyl-L-methionine</keyword>
<dbReference type="NCBIfam" id="TIGR03534">
    <property type="entry name" value="RF_mod_PrmC"/>
    <property type="match status" value="1"/>
</dbReference>
<dbReference type="PANTHER" id="PTHR18895:SF74">
    <property type="entry name" value="MTRF1L RELEASE FACTOR GLUTAMINE METHYLTRANSFERASE"/>
    <property type="match status" value="1"/>
</dbReference>
<keyword evidence="1 5" id="KW-0489">Methyltransferase</keyword>
<dbReference type="PROSITE" id="PS00092">
    <property type="entry name" value="N6_MTASE"/>
    <property type="match status" value="1"/>
</dbReference>
<feature type="binding site" evidence="5">
    <location>
        <begin position="117"/>
        <end position="121"/>
    </location>
    <ligand>
        <name>S-adenosyl-L-methionine</name>
        <dbReference type="ChEBI" id="CHEBI:59789"/>
    </ligand>
</feature>
<dbReference type="InterPro" id="IPR002052">
    <property type="entry name" value="DNA_methylase_N6_adenine_CS"/>
</dbReference>
<dbReference type="InterPro" id="IPR007848">
    <property type="entry name" value="Small_mtfrase_dom"/>
</dbReference>
<evidence type="ECO:0000259" key="7">
    <source>
        <dbReference type="Pfam" id="PF17827"/>
    </source>
</evidence>
<dbReference type="KEGG" id="smaa:IT774_10470"/>
<dbReference type="InterPro" id="IPR004556">
    <property type="entry name" value="HemK-like"/>
</dbReference>
<proteinExistence type="inferred from homology"/>
<dbReference type="Pfam" id="PF17827">
    <property type="entry name" value="PrmC_N"/>
    <property type="match status" value="1"/>
</dbReference>
<evidence type="ECO:0000256" key="4">
    <source>
        <dbReference type="ARBA" id="ARBA00048391"/>
    </source>
</evidence>
<feature type="domain" description="Release factor glutamine methyltransferase N-terminal" evidence="7">
    <location>
        <begin position="5"/>
        <end position="73"/>
    </location>
</feature>
<dbReference type="GO" id="GO:0003676">
    <property type="term" value="F:nucleic acid binding"/>
    <property type="evidence" value="ECO:0007669"/>
    <property type="project" value="InterPro"/>
</dbReference>